<dbReference type="InterPro" id="IPR014710">
    <property type="entry name" value="RmlC-like_jellyroll"/>
</dbReference>
<dbReference type="PIRSF" id="PIRSF001480">
    <property type="entry name" value="Mannose-6-phosphate_isomerase"/>
    <property type="match status" value="1"/>
</dbReference>
<evidence type="ECO:0000313" key="11">
    <source>
        <dbReference type="Proteomes" id="UP000469763"/>
    </source>
</evidence>
<dbReference type="PANTHER" id="PTHR10309">
    <property type="entry name" value="MANNOSE-6-PHOSPHATE ISOMERASE"/>
    <property type="match status" value="1"/>
</dbReference>
<dbReference type="EC" id="5.3.1.8" evidence="3"/>
<evidence type="ECO:0000256" key="6">
    <source>
        <dbReference type="ARBA" id="ARBA00023235"/>
    </source>
</evidence>
<feature type="domain" description="Phosphomannose isomerase type I catalytic" evidence="9">
    <location>
        <begin position="2"/>
        <end position="154"/>
    </location>
</feature>
<dbReference type="SUPFAM" id="SSF51182">
    <property type="entry name" value="RmlC-like cupins"/>
    <property type="match status" value="1"/>
</dbReference>
<organism evidence="10 11">
    <name type="scientific">Bifidobacterium avesanii</name>
    <dbReference type="NCBI Taxonomy" id="1798157"/>
    <lineage>
        <taxon>Bacteria</taxon>
        <taxon>Bacillati</taxon>
        <taxon>Actinomycetota</taxon>
        <taxon>Actinomycetes</taxon>
        <taxon>Bifidobacteriales</taxon>
        <taxon>Bifidobacteriaceae</taxon>
        <taxon>Bifidobacterium</taxon>
    </lineage>
</organism>
<feature type="binding site" evidence="8">
    <location>
        <position position="105"/>
    </location>
    <ligand>
        <name>Zn(2+)</name>
        <dbReference type="ChEBI" id="CHEBI:29105"/>
    </ligand>
</feature>
<sequence length="448" mass="47268">MIEIEPVAKRYAWGSRTRLQRLFRLDSSDAGPRAAGPLAEMWFSGHAGSPSLLRPASGAPIPLDEAIRRDPDAMVGPVVSRAYGPVLPYLFKIIAARVPLSLQVHPVGFEARAGFHREQSAGVPVDAPERSFRDTLAKHEMVVALGSFAASVGFLPPDLAARALAGVNHPLAVRMARALGGGDAGDVGRDAMMPDAAIAWPESRRRLFRAFRTAVTAGPGEASGIADALHRALGRMTDRARVGLALEHALVAAEAFPGDPSVMALALMNPMRLKDGDAVFIPAGQPHAYLHGMAAEIMTNSDNVLRAGMTVKHRDIPNLLRSLDCAPAVPIDPRVGGDGGEGAAARTDGSPVSPWLTAYRPPIDAYALTYGRIGDFAGATGFDLPQRGPRVLLCLDGRLRCSDDEGARTLERGDAMFIPAGAGGLAVERLDDPSGGRRGAFLLAATPF</sequence>
<dbReference type="GO" id="GO:0008270">
    <property type="term" value="F:zinc ion binding"/>
    <property type="evidence" value="ECO:0007669"/>
    <property type="project" value="InterPro"/>
</dbReference>
<protein>
    <recommendedName>
        <fullName evidence="3">mannose-6-phosphate isomerase</fullName>
        <ecNumber evidence="3">5.3.1.8</ecNumber>
    </recommendedName>
</protein>
<comment type="catalytic activity">
    <reaction evidence="1">
        <text>D-mannose 6-phosphate = D-fructose 6-phosphate</text>
        <dbReference type="Rhea" id="RHEA:12356"/>
        <dbReference type="ChEBI" id="CHEBI:58735"/>
        <dbReference type="ChEBI" id="CHEBI:61527"/>
        <dbReference type="EC" id="5.3.1.8"/>
    </reaction>
</comment>
<dbReference type="InterPro" id="IPR016305">
    <property type="entry name" value="Mannose-6-P_Isomerase"/>
</dbReference>
<comment type="cofactor">
    <cofactor evidence="8">
        <name>Zn(2+)</name>
        <dbReference type="ChEBI" id="CHEBI:29105"/>
    </cofactor>
    <text evidence="8">Binds 1 zinc ion per subunit.</text>
</comment>
<evidence type="ECO:0000259" key="9">
    <source>
        <dbReference type="Pfam" id="PF20511"/>
    </source>
</evidence>
<feature type="active site" evidence="7">
    <location>
        <position position="306"/>
    </location>
</feature>
<keyword evidence="5 8" id="KW-0862">Zinc</keyword>
<dbReference type="GO" id="GO:0004476">
    <property type="term" value="F:mannose-6-phosphate isomerase activity"/>
    <property type="evidence" value="ECO:0007669"/>
    <property type="project" value="UniProtKB-EC"/>
</dbReference>
<dbReference type="RefSeq" id="WP_152349660.1">
    <property type="nucleotide sequence ID" value="NZ_WBSN01000002.1"/>
</dbReference>
<dbReference type="CDD" id="cd07011">
    <property type="entry name" value="cupin_PMI_type_I_N"/>
    <property type="match status" value="1"/>
</dbReference>
<dbReference type="Gene3D" id="2.60.120.10">
    <property type="entry name" value="Jelly Rolls"/>
    <property type="match status" value="2"/>
</dbReference>
<evidence type="ECO:0000256" key="8">
    <source>
        <dbReference type="PIRSR" id="PIRSR001480-2"/>
    </source>
</evidence>
<keyword evidence="6 10" id="KW-0413">Isomerase</keyword>
<dbReference type="GO" id="GO:0005829">
    <property type="term" value="C:cytosol"/>
    <property type="evidence" value="ECO:0007669"/>
    <property type="project" value="TreeGrafter"/>
</dbReference>
<evidence type="ECO:0000256" key="4">
    <source>
        <dbReference type="ARBA" id="ARBA00022723"/>
    </source>
</evidence>
<dbReference type="GO" id="GO:0005975">
    <property type="term" value="P:carbohydrate metabolic process"/>
    <property type="evidence" value="ECO:0007669"/>
    <property type="project" value="InterPro"/>
</dbReference>
<dbReference type="AlphaFoldDB" id="A0A7K3THG0"/>
<comment type="caution">
    <text evidence="10">The sequence shown here is derived from an EMBL/GenBank/DDBJ whole genome shotgun (WGS) entry which is preliminary data.</text>
</comment>
<proteinExistence type="inferred from homology"/>
<dbReference type="OrthoDB" id="9792649at2"/>
<reference evidence="10 11" key="1">
    <citation type="submission" date="2019-10" db="EMBL/GenBank/DDBJ databases">
        <title>Bifidobacterium from non-human primates.</title>
        <authorList>
            <person name="Modesto M."/>
        </authorList>
    </citation>
    <scope>NUCLEOTIDE SEQUENCE [LARGE SCALE GENOMIC DNA]</scope>
    <source>
        <strain evidence="10 11">TREC</strain>
    </source>
</reference>
<dbReference type="EMBL" id="WHZY01000004">
    <property type="protein sequence ID" value="NEG78060.1"/>
    <property type="molecule type" value="Genomic_DNA"/>
</dbReference>
<evidence type="ECO:0000256" key="2">
    <source>
        <dbReference type="ARBA" id="ARBA00010772"/>
    </source>
</evidence>
<keyword evidence="11" id="KW-1185">Reference proteome</keyword>
<dbReference type="GO" id="GO:0009298">
    <property type="term" value="P:GDP-mannose biosynthetic process"/>
    <property type="evidence" value="ECO:0007669"/>
    <property type="project" value="InterPro"/>
</dbReference>
<evidence type="ECO:0000256" key="1">
    <source>
        <dbReference type="ARBA" id="ARBA00000757"/>
    </source>
</evidence>
<evidence type="ECO:0000256" key="3">
    <source>
        <dbReference type="ARBA" id="ARBA00011956"/>
    </source>
</evidence>
<feature type="binding site" evidence="8">
    <location>
        <position position="287"/>
    </location>
    <ligand>
        <name>Zn(2+)</name>
        <dbReference type="ChEBI" id="CHEBI:29105"/>
    </ligand>
</feature>
<evidence type="ECO:0000313" key="10">
    <source>
        <dbReference type="EMBL" id="NEG78060.1"/>
    </source>
</evidence>
<keyword evidence="4 8" id="KW-0479">Metal-binding</keyword>
<evidence type="ECO:0000256" key="7">
    <source>
        <dbReference type="PIRSR" id="PIRSR001480-1"/>
    </source>
</evidence>
<dbReference type="Pfam" id="PF20511">
    <property type="entry name" value="PMI_typeI_cat"/>
    <property type="match status" value="1"/>
</dbReference>
<gene>
    <name evidence="10" type="primary">manA</name>
    <name evidence="10" type="ORF">GFD22_03555</name>
</gene>
<dbReference type="Proteomes" id="UP000469763">
    <property type="component" value="Unassembled WGS sequence"/>
</dbReference>
<name>A0A7K3THG0_9BIFI</name>
<dbReference type="NCBIfam" id="TIGR00218">
    <property type="entry name" value="manA"/>
    <property type="match status" value="1"/>
</dbReference>
<dbReference type="Gene3D" id="1.10.441.10">
    <property type="entry name" value="Phosphomannose Isomerase, domain 2"/>
    <property type="match status" value="1"/>
</dbReference>
<feature type="binding site" evidence="8">
    <location>
        <position position="140"/>
    </location>
    <ligand>
        <name>Zn(2+)</name>
        <dbReference type="ChEBI" id="CHEBI:29105"/>
    </ligand>
</feature>
<dbReference type="PRINTS" id="PR00714">
    <property type="entry name" value="MAN6PISMRASE"/>
</dbReference>
<dbReference type="InterPro" id="IPR001250">
    <property type="entry name" value="Man6P_Isoase-1"/>
</dbReference>
<dbReference type="InterPro" id="IPR011051">
    <property type="entry name" value="RmlC_Cupin_sf"/>
</dbReference>
<comment type="similarity">
    <text evidence="2">Belongs to the mannose-6-phosphate isomerase type 1 family.</text>
</comment>
<evidence type="ECO:0000256" key="5">
    <source>
        <dbReference type="ARBA" id="ARBA00022833"/>
    </source>
</evidence>
<accession>A0A7K3THG0</accession>
<feature type="binding site" evidence="8">
    <location>
        <position position="103"/>
    </location>
    <ligand>
        <name>Zn(2+)</name>
        <dbReference type="ChEBI" id="CHEBI:29105"/>
    </ligand>
</feature>
<dbReference type="PANTHER" id="PTHR10309:SF0">
    <property type="entry name" value="MANNOSE-6-PHOSPHATE ISOMERASE"/>
    <property type="match status" value="1"/>
</dbReference>
<dbReference type="InterPro" id="IPR046457">
    <property type="entry name" value="PMI_typeI_cat"/>
</dbReference>